<dbReference type="PANTHER" id="PTHR46278">
    <property type="entry name" value="DEHYDROGENASE, PUTATIVE-RELATED"/>
    <property type="match status" value="1"/>
</dbReference>
<name>A0A2A2AKX4_9BURK</name>
<dbReference type="Gene3D" id="3.30.360.10">
    <property type="entry name" value="Dihydrodipicolinate Reductase, domain 2"/>
    <property type="match status" value="1"/>
</dbReference>
<dbReference type="InterPro" id="IPR000319">
    <property type="entry name" value="Asp-semialdehyde_DH_CS"/>
</dbReference>
<gene>
    <name evidence="16 19" type="primary">asd</name>
    <name evidence="19" type="ORF">CK625_02410</name>
</gene>
<feature type="binding site" evidence="16">
    <location>
        <position position="103"/>
    </location>
    <ligand>
        <name>phosphate</name>
        <dbReference type="ChEBI" id="CHEBI:43474"/>
    </ligand>
</feature>
<dbReference type="HAMAP" id="MF_02121">
    <property type="entry name" value="ASADH"/>
    <property type="match status" value="1"/>
</dbReference>
<feature type="binding site" evidence="16">
    <location>
        <begin position="11"/>
        <end position="14"/>
    </location>
    <ligand>
        <name>NADP(+)</name>
        <dbReference type="ChEBI" id="CHEBI:58349"/>
    </ligand>
</feature>
<comment type="similarity">
    <text evidence="5 16">Belongs to the aspartate-semialdehyde dehydrogenase family.</text>
</comment>
<feature type="binding site" evidence="16">
    <location>
        <position position="357"/>
    </location>
    <ligand>
        <name>NADP(+)</name>
        <dbReference type="ChEBI" id="CHEBI:58349"/>
    </ligand>
</feature>
<evidence type="ECO:0000256" key="12">
    <source>
        <dbReference type="ARBA" id="ARBA00023002"/>
    </source>
</evidence>
<dbReference type="SUPFAM" id="SSF51735">
    <property type="entry name" value="NAD(P)-binding Rossmann-fold domains"/>
    <property type="match status" value="1"/>
</dbReference>
<dbReference type="NCBIfam" id="TIGR01745">
    <property type="entry name" value="asd_gamma"/>
    <property type="match status" value="1"/>
</dbReference>
<dbReference type="GO" id="GO:0004073">
    <property type="term" value="F:aspartate-semialdehyde dehydrogenase activity"/>
    <property type="evidence" value="ECO:0007669"/>
    <property type="project" value="UniProtKB-UniRule"/>
</dbReference>
<proteinExistence type="inferred from homology"/>
<dbReference type="GO" id="GO:0071266">
    <property type="term" value="P:'de novo' L-methionine biosynthetic process"/>
    <property type="evidence" value="ECO:0007669"/>
    <property type="project" value="UniProtKB-UniRule"/>
</dbReference>
<dbReference type="CDD" id="cd23938">
    <property type="entry name" value="ASADH_C_bac_like"/>
    <property type="match status" value="1"/>
</dbReference>
<dbReference type="RefSeq" id="WP_095538643.1">
    <property type="nucleotide sequence ID" value="NZ_NSJB01000001.1"/>
</dbReference>
<keyword evidence="9 16" id="KW-0791">Threonine biosynthesis</keyword>
<organism evidence="19 20">
    <name type="scientific">Vandammella animalimorsus</name>
    <dbReference type="NCBI Taxonomy" id="2029117"/>
    <lineage>
        <taxon>Bacteria</taxon>
        <taxon>Pseudomonadati</taxon>
        <taxon>Pseudomonadota</taxon>
        <taxon>Betaproteobacteria</taxon>
        <taxon>Burkholderiales</taxon>
        <taxon>Comamonadaceae</taxon>
        <taxon>Vandammella</taxon>
    </lineage>
</organism>
<comment type="subunit">
    <text evidence="6 16">Homodimer.</text>
</comment>
<feature type="binding site" evidence="16">
    <location>
        <position position="163"/>
    </location>
    <ligand>
        <name>substrate</name>
    </ligand>
</feature>
<dbReference type="GO" id="GO:0019877">
    <property type="term" value="P:diaminopimelate biosynthetic process"/>
    <property type="evidence" value="ECO:0007669"/>
    <property type="project" value="UniProtKB-UniRule"/>
</dbReference>
<keyword evidence="20" id="KW-1185">Reference proteome</keyword>
<comment type="pathway">
    <text evidence="2 16">Amino-acid biosynthesis; L-methionine biosynthesis via de novo pathway; L-homoserine from L-aspartate: step 2/3.</text>
</comment>
<dbReference type="Pfam" id="PF01118">
    <property type="entry name" value="Semialdhyde_dh"/>
    <property type="match status" value="1"/>
</dbReference>
<dbReference type="SMART" id="SM00859">
    <property type="entry name" value="Semialdhyde_dh"/>
    <property type="match status" value="1"/>
</dbReference>
<evidence type="ECO:0000256" key="14">
    <source>
        <dbReference type="ARBA" id="ARBA00023167"/>
    </source>
</evidence>
<dbReference type="GO" id="GO:0046983">
    <property type="term" value="F:protein dimerization activity"/>
    <property type="evidence" value="ECO:0007669"/>
    <property type="project" value="InterPro"/>
</dbReference>
<evidence type="ECO:0000259" key="18">
    <source>
        <dbReference type="SMART" id="SM00859"/>
    </source>
</evidence>
<dbReference type="GO" id="GO:0009089">
    <property type="term" value="P:lysine biosynthetic process via diaminopimelate"/>
    <property type="evidence" value="ECO:0007669"/>
    <property type="project" value="UniProtKB-UniRule"/>
</dbReference>
<feature type="binding site" evidence="16">
    <location>
        <begin position="166"/>
        <end position="167"/>
    </location>
    <ligand>
        <name>NADP(+)</name>
        <dbReference type="ChEBI" id="CHEBI:58349"/>
    </ligand>
</feature>
<feature type="binding site" evidence="16">
    <location>
        <position position="243"/>
    </location>
    <ligand>
        <name>substrate</name>
    </ligand>
</feature>
<keyword evidence="12 16" id="KW-0560">Oxidoreductase</keyword>
<evidence type="ECO:0000256" key="10">
    <source>
        <dbReference type="ARBA" id="ARBA00022857"/>
    </source>
</evidence>
<evidence type="ECO:0000256" key="3">
    <source>
        <dbReference type="ARBA" id="ARBA00005076"/>
    </source>
</evidence>
<protein>
    <recommendedName>
        <fullName evidence="7 16">Aspartate-semialdehyde dehydrogenase</fullName>
        <shortName evidence="16">ASA dehydrogenase</shortName>
        <shortName evidence="16">ASADH</shortName>
        <ecNumber evidence="7 16">1.2.1.11</ecNumber>
    </recommendedName>
    <alternativeName>
        <fullName evidence="16">Aspartate-beta-semialdehyde dehydrogenase</fullName>
    </alternativeName>
</protein>
<evidence type="ECO:0000256" key="2">
    <source>
        <dbReference type="ARBA" id="ARBA00005021"/>
    </source>
</evidence>
<evidence type="ECO:0000256" key="1">
    <source>
        <dbReference type="ARBA" id="ARBA00002492"/>
    </source>
</evidence>
<dbReference type="Pfam" id="PF02774">
    <property type="entry name" value="Semialdhyde_dhC"/>
    <property type="match status" value="1"/>
</dbReference>
<feature type="domain" description="Semialdehyde dehydrogenase NAD-binding" evidence="18">
    <location>
        <begin position="4"/>
        <end position="123"/>
    </location>
</feature>
<evidence type="ECO:0000256" key="6">
    <source>
        <dbReference type="ARBA" id="ARBA00011738"/>
    </source>
</evidence>
<keyword evidence="8 16" id="KW-0028">Amino-acid biosynthesis</keyword>
<dbReference type="NCBIfam" id="NF005144">
    <property type="entry name" value="PRK06598.1"/>
    <property type="match status" value="1"/>
</dbReference>
<evidence type="ECO:0000256" key="4">
    <source>
        <dbReference type="ARBA" id="ARBA00005097"/>
    </source>
</evidence>
<dbReference type="PROSITE" id="PS01103">
    <property type="entry name" value="ASD"/>
    <property type="match status" value="1"/>
</dbReference>
<evidence type="ECO:0000256" key="9">
    <source>
        <dbReference type="ARBA" id="ARBA00022697"/>
    </source>
</evidence>
<dbReference type="GO" id="GO:0050661">
    <property type="term" value="F:NADP binding"/>
    <property type="evidence" value="ECO:0007669"/>
    <property type="project" value="UniProtKB-UniRule"/>
</dbReference>
<dbReference type="InterPro" id="IPR000534">
    <property type="entry name" value="Semialdehyde_DH_NAD-bd"/>
</dbReference>
<feature type="active site" description="Proton acceptor" evidence="16 17">
    <location>
        <position position="281"/>
    </location>
</feature>
<keyword evidence="13 16" id="KW-0457">Lysine biosynthesis</keyword>
<feature type="binding site" evidence="16">
    <location>
        <position position="74"/>
    </location>
    <ligand>
        <name>NADP(+)</name>
        <dbReference type="ChEBI" id="CHEBI:58349"/>
    </ligand>
</feature>
<dbReference type="AlphaFoldDB" id="A0A2A2AKX4"/>
<keyword evidence="11 16" id="KW-0220">Diaminopimelate biosynthesis</keyword>
<dbReference type="InterPro" id="IPR036291">
    <property type="entry name" value="NAD(P)-bd_dom_sf"/>
</dbReference>
<comment type="pathway">
    <text evidence="4 16">Amino-acid biosynthesis; L-threonine biosynthesis; L-threonine from L-aspartate: step 2/5.</text>
</comment>
<evidence type="ECO:0000313" key="20">
    <source>
        <dbReference type="Proteomes" id="UP000218054"/>
    </source>
</evidence>
<evidence type="ECO:0000256" key="15">
    <source>
        <dbReference type="ARBA" id="ARBA00047891"/>
    </source>
</evidence>
<dbReference type="SUPFAM" id="SSF55347">
    <property type="entry name" value="Glyceraldehyde-3-phosphate dehydrogenase-like, C-terminal domain"/>
    <property type="match status" value="1"/>
</dbReference>
<evidence type="ECO:0000313" key="19">
    <source>
        <dbReference type="EMBL" id="PAT38362.1"/>
    </source>
</evidence>
<dbReference type="UniPathway" id="UPA00050">
    <property type="reaction ID" value="UER00463"/>
</dbReference>
<reference evidence="19 20" key="1">
    <citation type="submission" date="2017-08" db="EMBL/GenBank/DDBJ databases">
        <title>WGS of Clinical strains of the CDC Group NO-1 linked to zoonotic infections in humans.</title>
        <authorList>
            <person name="Bernier A.-M."/>
            <person name="Bernard K."/>
        </authorList>
    </citation>
    <scope>NUCLEOTIDE SEQUENCE [LARGE SCALE GENOMIC DNA]</scope>
    <source>
        <strain evidence="19 20">NML00-0135</strain>
    </source>
</reference>
<feature type="binding site" evidence="16">
    <location>
        <position position="274"/>
    </location>
    <ligand>
        <name>substrate</name>
    </ligand>
</feature>
<feature type="binding site" evidence="16">
    <location>
        <position position="246"/>
    </location>
    <ligand>
        <name>phosphate</name>
        <dbReference type="ChEBI" id="CHEBI:43474"/>
    </ligand>
</feature>
<dbReference type="EC" id="1.2.1.11" evidence="7 16"/>
<dbReference type="GO" id="GO:0051287">
    <property type="term" value="F:NAD binding"/>
    <property type="evidence" value="ECO:0007669"/>
    <property type="project" value="InterPro"/>
</dbReference>
<accession>A0A2A2AKX4</accession>
<comment type="caution">
    <text evidence="16">Lacks conserved residue(s) required for the propagation of feature annotation.</text>
</comment>
<keyword evidence="14 16" id="KW-0486">Methionine biosynthesis</keyword>
<comment type="pathway">
    <text evidence="3 16">Amino-acid biosynthesis; L-lysine biosynthesis via DAP pathway; (S)-tetrahydrodipicolinate from L-aspartate: step 2/4.</text>
</comment>
<evidence type="ECO:0000256" key="17">
    <source>
        <dbReference type="PIRSR" id="PIRSR000148-1"/>
    </source>
</evidence>
<evidence type="ECO:0000256" key="13">
    <source>
        <dbReference type="ARBA" id="ARBA00023154"/>
    </source>
</evidence>
<sequence>MAQRTGLVGWRGMVGSVLLERMQAEGDFDCIEPVFFSTSNAGGQAPAQARNETRLQDAYDIEALKRCDIILTAQGGDYTKAVYPKLRAAGWNGHWIDAASTLRMDSESVIVLDPVNLPVIQNALSKGGKTWVGGNCTVSCMLMGVGALYKAGLVEWMSTQTYQAASGGGAQHMRELLTQFGTLHAEVRELLADPHSAILEIDRKIIAKQRGLSEAETAHFLAPLGGSLIPWIDADLGNGVSREEWKGMAETNKILGMGEGFGTPAIPVDGFCVRIGAMRCHSQALTFKLKKDVPLDEIEAMIAADNPWVKLVPNTKEATLAELTPVAVTGTMRIPVGRVRKLAMGPQYLGAFTIGDQLLWGAAEPLRRMLRILVEA</sequence>
<keyword evidence="10 16" id="KW-0521">NADP</keyword>
<comment type="catalytic activity">
    <reaction evidence="15 16">
        <text>L-aspartate 4-semialdehyde + phosphate + NADP(+) = 4-phospho-L-aspartate + NADPH + H(+)</text>
        <dbReference type="Rhea" id="RHEA:24284"/>
        <dbReference type="ChEBI" id="CHEBI:15378"/>
        <dbReference type="ChEBI" id="CHEBI:43474"/>
        <dbReference type="ChEBI" id="CHEBI:57535"/>
        <dbReference type="ChEBI" id="CHEBI:57783"/>
        <dbReference type="ChEBI" id="CHEBI:58349"/>
        <dbReference type="ChEBI" id="CHEBI:537519"/>
        <dbReference type="EC" id="1.2.1.11"/>
    </reaction>
</comment>
<comment type="caution">
    <text evidence="19">The sequence shown here is derived from an EMBL/GenBank/DDBJ whole genome shotgun (WGS) entry which is preliminary data.</text>
</comment>
<dbReference type="GO" id="GO:0009097">
    <property type="term" value="P:isoleucine biosynthetic process"/>
    <property type="evidence" value="ECO:0007669"/>
    <property type="project" value="InterPro"/>
</dbReference>
<dbReference type="PIRSF" id="PIRSF000148">
    <property type="entry name" value="ASA_dh"/>
    <property type="match status" value="1"/>
</dbReference>
<dbReference type="EMBL" id="NSJB01000001">
    <property type="protein sequence ID" value="PAT38362.1"/>
    <property type="molecule type" value="Genomic_DNA"/>
</dbReference>
<evidence type="ECO:0000256" key="8">
    <source>
        <dbReference type="ARBA" id="ARBA00022605"/>
    </source>
</evidence>
<dbReference type="InterPro" id="IPR011534">
    <property type="entry name" value="Asp_ADH_gamma-type"/>
</dbReference>
<dbReference type="InterPro" id="IPR012080">
    <property type="entry name" value="Asp_semialdehyde_DH"/>
</dbReference>
<feature type="active site" description="Acyl-thioester intermediate" evidence="16 17">
    <location>
        <position position="136"/>
    </location>
</feature>
<dbReference type="CDD" id="cd02314">
    <property type="entry name" value="VcASADH1_like_N"/>
    <property type="match status" value="1"/>
</dbReference>
<dbReference type="PANTHER" id="PTHR46278:SF4">
    <property type="entry name" value="ASPARTATE-SEMIALDEHYDE DEHYDROGENASE"/>
    <property type="match status" value="1"/>
</dbReference>
<dbReference type="Gene3D" id="3.40.50.720">
    <property type="entry name" value="NAD(P)-binding Rossmann-like Domain"/>
    <property type="match status" value="1"/>
</dbReference>
<dbReference type="UniPathway" id="UPA00051">
    <property type="reaction ID" value="UER00464"/>
</dbReference>
<evidence type="ECO:0000256" key="5">
    <source>
        <dbReference type="ARBA" id="ARBA00010584"/>
    </source>
</evidence>
<evidence type="ECO:0000256" key="7">
    <source>
        <dbReference type="ARBA" id="ARBA00013120"/>
    </source>
</evidence>
<evidence type="ECO:0000256" key="16">
    <source>
        <dbReference type="HAMAP-Rule" id="MF_02121"/>
    </source>
</evidence>
<dbReference type="Proteomes" id="UP000218054">
    <property type="component" value="Unassembled WGS sequence"/>
</dbReference>
<dbReference type="UniPathway" id="UPA00034">
    <property type="reaction ID" value="UER00016"/>
</dbReference>
<dbReference type="GO" id="GO:0009088">
    <property type="term" value="P:threonine biosynthetic process"/>
    <property type="evidence" value="ECO:0007669"/>
    <property type="project" value="UniProtKB-UniRule"/>
</dbReference>
<comment type="function">
    <text evidence="1 16">Catalyzes the NADPH-dependent formation of L-aspartate-semialdehyde (L-ASA) by the reductive dephosphorylation of L-aspartyl-4-phosphate.</text>
</comment>
<dbReference type="InterPro" id="IPR012280">
    <property type="entry name" value="Semialdhyde_DH_dimer_dom"/>
</dbReference>
<evidence type="ECO:0000256" key="11">
    <source>
        <dbReference type="ARBA" id="ARBA00022915"/>
    </source>
</evidence>